<keyword evidence="2" id="KW-1185">Reference proteome</keyword>
<comment type="caution">
    <text evidence="1">The sequence shown here is derived from an EMBL/GenBank/DDBJ whole genome shotgun (WGS) entry which is preliminary data.</text>
</comment>
<sequence length="145" mass="15949">MAFKVLKLTFVTSKEEVQTISMFLNEKFPMVLRFAFVFLLLLAAMASTGQCTRDLKDDGVFKSVFQNQLPRGPVPPSMPSPCHNKLDPYRQSDASYPQDLGGPAVVADGNGCQRLPVVVDGREMVAVEGNGLYPSRCIYKFPGSI</sequence>
<proteinExistence type="predicted"/>
<reference evidence="1" key="1">
    <citation type="submission" date="2022-12" db="EMBL/GenBank/DDBJ databases">
        <title>Draft genome assemblies for two species of Escallonia (Escalloniales).</title>
        <authorList>
            <person name="Chanderbali A."/>
            <person name="Dervinis C."/>
            <person name="Anghel I."/>
            <person name="Soltis D."/>
            <person name="Soltis P."/>
            <person name="Zapata F."/>
        </authorList>
    </citation>
    <scope>NUCLEOTIDE SEQUENCE</scope>
    <source>
        <strain evidence="1">UCBG92.1500</strain>
        <tissue evidence="1">Leaf</tissue>
    </source>
</reference>
<accession>A0AA88R8E0</accession>
<dbReference type="Proteomes" id="UP001187471">
    <property type="component" value="Unassembled WGS sequence"/>
</dbReference>
<gene>
    <name evidence="1" type="ORF">RJ640_006994</name>
</gene>
<protein>
    <submittedName>
        <fullName evidence="1">Uncharacterized protein</fullName>
    </submittedName>
</protein>
<evidence type="ECO:0000313" key="1">
    <source>
        <dbReference type="EMBL" id="KAK2981293.1"/>
    </source>
</evidence>
<evidence type="ECO:0000313" key="2">
    <source>
        <dbReference type="Proteomes" id="UP001187471"/>
    </source>
</evidence>
<dbReference type="EMBL" id="JAVXUO010001545">
    <property type="protein sequence ID" value="KAK2981293.1"/>
    <property type="molecule type" value="Genomic_DNA"/>
</dbReference>
<organism evidence="1 2">
    <name type="scientific">Escallonia rubra</name>
    <dbReference type="NCBI Taxonomy" id="112253"/>
    <lineage>
        <taxon>Eukaryota</taxon>
        <taxon>Viridiplantae</taxon>
        <taxon>Streptophyta</taxon>
        <taxon>Embryophyta</taxon>
        <taxon>Tracheophyta</taxon>
        <taxon>Spermatophyta</taxon>
        <taxon>Magnoliopsida</taxon>
        <taxon>eudicotyledons</taxon>
        <taxon>Gunneridae</taxon>
        <taxon>Pentapetalae</taxon>
        <taxon>asterids</taxon>
        <taxon>campanulids</taxon>
        <taxon>Escalloniales</taxon>
        <taxon>Escalloniaceae</taxon>
        <taxon>Escallonia</taxon>
    </lineage>
</organism>
<name>A0AA88R8E0_9ASTE</name>
<dbReference type="AlphaFoldDB" id="A0AA88R8E0"/>